<proteinExistence type="predicted"/>
<dbReference type="AlphaFoldDB" id="A0A1C5ACB9"/>
<evidence type="ECO:0000313" key="1">
    <source>
        <dbReference type="EMBL" id="SCF42888.1"/>
    </source>
</evidence>
<sequence>MTALVWPSVMVTGHRPKDIPRDAHGWVRDKLGRGVAWLRDERGMTTGITGMALGADMWWADKLHRGGVPFVAHIPFPQQPDRWRRYAPEAAVAEWERLRALADRDREVVYGDLAGLAEHARKRVAVRLLHKRNDGMLSASNAVVAVWCPSKLDGGTHSALTKAHRAGLPVIHINPEARTVTLPSRTGLARLLYPTAPEPLIPA</sequence>
<gene>
    <name evidence="1" type="ORF">GA0070563_112149</name>
</gene>
<dbReference type="SUPFAM" id="SSF102405">
    <property type="entry name" value="MCP/YpsA-like"/>
    <property type="match status" value="1"/>
</dbReference>
<accession>A0A1C5ACB9</accession>
<evidence type="ECO:0000313" key="2">
    <source>
        <dbReference type="Proteomes" id="UP000183585"/>
    </source>
</evidence>
<keyword evidence="2" id="KW-1185">Reference proteome</keyword>
<dbReference type="Proteomes" id="UP000183585">
    <property type="component" value="Unassembled WGS sequence"/>
</dbReference>
<dbReference type="RefSeq" id="WP_074476932.1">
    <property type="nucleotide sequence ID" value="NZ_FMCT01000012.1"/>
</dbReference>
<reference evidence="2" key="1">
    <citation type="submission" date="2016-06" db="EMBL/GenBank/DDBJ databases">
        <authorList>
            <person name="Varghese N."/>
            <person name="Submissions Spin"/>
        </authorList>
    </citation>
    <scope>NUCLEOTIDE SEQUENCE [LARGE SCALE GENOMIC DNA]</scope>
    <source>
        <strain evidence="2">DSM 43168</strain>
    </source>
</reference>
<protein>
    <submittedName>
        <fullName evidence="1">Uncharacterized protein</fullName>
    </submittedName>
</protein>
<dbReference type="EMBL" id="FMCT01000012">
    <property type="protein sequence ID" value="SCF42888.1"/>
    <property type="molecule type" value="Genomic_DNA"/>
</dbReference>
<organism evidence="1 2">
    <name type="scientific">Micromonospora carbonacea</name>
    <dbReference type="NCBI Taxonomy" id="47853"/>
    <lineage>
        <taxon>Bacteria</taxon>
        <taxon>Bacillati</taxon>
        <taxon>Actinomycetota</taxon>
        <taxon>Actinomycetes</taxon>
        <taxon>Micromonosporales</taxon>
        <taxon>Micromonosporaceae</taxon>
        <taxon>Micromonospora</taxon>
    </lineage>
</organism>
<dbReference type="Gene3D" id="3.40.50.450">
    <property type="match status" value="1"/>
</dbReference>
<name>A0A1C5ACB9_9ACTN</name>